<dbReference type="PANTHER" id="PTHR45941">
    <property type="entry name" value="ALPHA-N-ACETYLGALACTOSAMINIDE ALPHA-2,6-SIALYLTRANSFERASE 2-LIKE-RELATED"/>
    <property type="match status" value="1"/>
</dbReference>
<dbReference type="EC" id="2.4.3.3" evidence="14"/>
<evidence type="ECO:0000313" key="20">
    <source>
        <dbReference type="Proteomes" id="UP001148018"/>
    </source>
</evidence>
<dbReference type="Gene3D" id="3.90.1480.20">
    <property type="entry name" value="Glycosyl transferase family 29"/>
    <property type="match status" value="1"/>
</dbReference>
<evidence type="ECO:0000256" key="4">
    <source>
        <dbReference type="ARBA" id="ARBA00022676"/>
    </source>
</evidence>
<keyword evidence="8" id="KW-1133">Transmembrane helix</keyword>
<evidence type="ECO:0000256" key="14">
    <source>
        <dbReference type="ARBA" id="ARBA00039109"/>
    </source>
</evidence>
<comment type="caution">
    <text evidence="19">The sequence shown here is derived from an EMBL/GenBank/DDBJ whole genome shotgun (WGS) entry which is preliminary data.</text>
</comment>
<keyword evidence="5" id="KW-0808">Transferase</keyword>
<evidence type="ECO:0000256" key="12">
    <source>
        <dbReference type="ARBA" id="ARBA00023180"/>
    </source>
</evidence>
<protein>
    <recommendedName>
        <fullName evidence="14">alpha-N-acetylgalactosaminide alpha-2,6-sialyltransferase</fullName>
        <ecNumber evidence="14">2.4.3.3</ecNumber>
    </recommendedName>
</protein>
<evidence type="ECO:0000256" key="17">
    <source>
        <dbReference type="PIRSR" id="PIRSR005557-2"/>
    </source>
</evidence>
<dbReference type="AlphaFoldDB" id="A0A9Q0EHE0"/>
<evidence type="ECO:0000256" key="8">
    <source>
        <dbReference type="ARBA" id="ARBA00022989"/>
    </source>
</evidence>
<proteinExistence type="inferred from homology"/>
<reference evidence="19" key="1">
    <citation type="submission" date="2022-07" db="EMBL/GenBank/DDBJ databases">
        <title>Chromosome-level genome of Muraenolepis orangiensis.</title>
        <authorList>
            <person name="Kim J."/>
        </authorList>
    </citation>
    <scope>NUCLEOTIDE SEQUENCE</scope>
    <source>
        <strain evidence="19">KU_S4_2022</strain>
        <tissue evidence="19">Muscle</tissue>
    </source>
</reference>
<evidence type="ECO:0000256" key="7">
    <source>
        <dbReference type="ARBA" id="ARBA00022968"/>
    </source>
</evidence>
<keyword evidence="9" id="KW-0333">Golgi apparatus</keyword>
<evidence type="ECO:0000256" key="1">
    <source>
        <dbReference type="ARBA" id="ARBA00004323"/>
    </source>
</evidence>
<keyword evidence="20" id="KW-1185">Reference proteome</keyword>
<dbReference type="FunFam" id="3.90.1480.20:FF:000015">
    <property type="entry name" value="Lactosylceramide alpha-2,3-sialyltransferase"/>
    <property type="match status" value="1"/>
</dbReference>
<dbReference type="InterPro" id="IPR038578">
    <property type="entry name" value="GT29-like_sf"/>
</dbReference>
<evidence type="ECO:0000256" key="10">
    <source>
        <dbReference type="ARBA" id="ARBA00023136"/>
    </source>
</evidence>
<evidence type="ECO:0000256" key="3">
    <source>
        <dbReference type="ARBA" id="ARBA00006003"/>
    </source>
</evidence>
<comment type="pathway">
    <text evidence="2">Protein modification; protein glycosylation.</text>
</comment>
<dbReference type="PANTHER" id="PTHR45941:SF4">
    <property type="entry name" value="ST6 N-ACETYLGALACTOSAMINIDE ALPHA-2,6-SIALYLTRANSFERASE 2"/>
    <property type="match status" value="1"/>
</dbReference>
<evidence type="ECO:0000256" key="18">
    <source>
        <dbReference type="SAM" id="MobiDB-lite"/>
    </source>
</evidence>
<keyword evidence="4" id="KW-0328">Glycosyltransferase</keyword>
<accession>A0A9Q0EHE0</accession>
<dbReference type="InterPro" id="IPR001675">
    <property type="entry name" value="Glyco_trans_29"/>
</dbReference>
<comment type="catalytic activity">
    <reaction evidence="13">
        <text>a beta-D-galactosyl-(1-&gt;3)-N-acetyl-alpha-D-galactosaminyl derivative + CMP-N-acetyl-beta-neuraminate = a beta-D-galactosyl-(1-&gt;3)-[N-acetyl-alpha-neuraminyl-(2-&gt;6)]-N-acetyl-alpha-D-galactosaminyl derivative + CMP + H(+)</text>
        <dbReference type="Rhea" id="RHEA:11136"/>
        <dbReference type="ChEBI" id="CHEBI:15378"/>
        <dbReference type="ChEBI" id="CHEBI:57812"/>
        <dbReference type="ChEBI" id="CHEBI:60377"/>
        <dbReference type="ChEBI" id="CHEBI:133470"/>
        <dbReference type="ChEBI" id="CHEBI:140764"/>
        <dbReference type="EC" id="2.4.3.3"/>
    </reaction>
    <physiologicalReaction direction="left-to-right" evidence="13">
        <dbReference type="Rhea" id="RHEA:11137"/>
    </physiologicalReaction>
</comment>
<keyword evidence="12" id="KW-0325">Glycoprotein</keyword>
<dbReference type="OrthoDB" id="10264956at2759"/>
<feature type="disulfide bond" evidence="17">
    <location>
        <begin position="241"/>
        <end position="401"/>
    </location>
</feature>
<evidence type="ECO:0000256" key="9">
    <source>
        <dbReference type="ARBA" id="ARBA00023034"/>
    </source>
</evidence>
<comment type="catalytic activity">
    <reaction evidence="15">
        <text>a 3-O-[N-acetyl-alpha-neuraminyl-(2-&gt;3)-beta-D-galactosyl-(1-&gt;3)-N-acetyl-alpha-D-galactosaminyl]-L-threonyl-[protein] + CMP-N-acetyl-beta-neuraminate = a 3-O-{alpha-Neu5Ac-(2-&gt;3)-beta-D-Gal-(1-&gt;3)-[alpha-Neu5Ac-(2-&gt;6)]-alpha-D-GalNAc}-L-threonyl-[protein] + CMP + H(+)</text>
        <dbReference type="Rhea" id="RHEA:81659"/>
        <dbReference type="Rhea" id="RHEA-COMP:14417"/>
        <dbReference type="Rhea" id="RHEA-COMP:16763"/>
        <dbReference type="ChEBI" id="CHEBI:15378"/>
        <dbReference type="ChEBI" id="CHEBI:57812"/>
        <dbReference type="ChEBI" id="CHEBI:60377"/>
        <dbReference type="ChEBI" id="CHEBI:139598"/>
        <dbReference type="ChEBI" id="CHEBI:156398"/>
    </reaction>
    <physiologicalReaction direction="left-to-right" evidence="15">
        <dbReference type="Rhea" id="RHEA:81660"/>
    </physiologicalReaction>
</comment>
<evidence type="ECO:0000256" key="16">
    <source>
        <dbReference type="ARBA" id="ARBA00052285"/>
    </source>
</evidence>
<sequence>MAYQRMLLCFLAISGLLSIYVLCVSLEMWVPWRMADVSVLQTANNSRLIRQVTLHTSICVSSSLSQGFLAALRINSGVLSIRDPGASTTTTAGPDRLWRAPTSQGTKHPTTAAKRLTTAKQAPGVLLSTQPVKPTKPDLIGNWYRAEDRRPQTTCPDAIFKKWLSKDFQERFIPTIPVLQWAEHATPQEYQRLKAFPGTYGWGMLDYQNLTASLSLLNLTANQRMLDDWDVRGNGSQCIRCAVVGNGGILNDSRKGAEIDGHDYVFRTNGAILKGFEQDVGSRTTHYIFTTNTMRNSMGAYHGAGFLGPPQSKETRYVFLPTSIRDYLLVKAVATHTQVEQGPEKNKNPSTYFGEDASTEKLKIFHPDFVRYLRNRFLPRFRDIYRPTTGCVMLLAALHTCDQVNAYGFITPNFRNFSDHYFDKKYHKLIFYSNHDFNLEMNLWQELHKAGIMRLYMRP</sequence>
<evidence type="ECO:0000256" key="15">
    <source>
        <dbReference type="ARBA" id="ARBA00050664"/>
    </source>
</evidence>
<evidence type="ECO:0000256" key="5">
    <source>
        <dbReference type="ARBA" id="ARBA00022679"/>
    </source>
</evidence>
<evidence type="ECO:0000256" key="6">
    <source>
        <dbReference type="ARBA" id="ARBA00022692"/>
    </source>
</evidence>
<keyword evidence="6" id="KW-0812">Transmembrane</keyword>
<dbReference type="Proteomes" id="UP001148018">
    <property type="component" value="Unassembled WGS sequence"/>
</dbReference>
<comment type="catalytic activity">
    <reaction evidence="16">
        <text>a 3-O-[N-acetyl-alpha-D-galactosaminyl]-L-threonyl-[protein] + CMP-N-acetyl-beta-neuraminate = a 3-O-[N-acetyl-alpha-neuraminosyl-(2-&gt;6)-N-acetyl-alpha-D-galactosaminyl]-L-threonyl-[protein] + CMP + H(+)</text>
        <dbReference type="Rhea" id="RHEA:81643"/>
        <dbReference type="Rhea" id="RHEA-COMP:11689"/>
        <dbReference type="Rhea" id="RHEA-COMP:19720"/>
        <dbReference type="ChEBI" id="CHEBI:15378"/>
        <dbReference type="ChEBI" id="CHEBI:57812"/>
        <dbReference type="ChEBI" id="CHEBI:60377"/>
        <dbReference type="ChEBI" id="CHEBI:87075"/>
        <dbReference type="ChEBI" id="CHEBI:231970"/>
    </reaction>
    <physiologicalReaction direction="left-to-right" evidence="16">
        <dbReference type="Rhea" id="RHEA:81644"/>
    </physiologicalReaction>
</comment>
<dbReference type="Pfam" id="PF00777">
    <property type="entry name" value="Glyco_transf_29"/>
    <property type="match status" value="1"/>
</dbReference>
<name>A0A9Q0EHE0_9TELE</name>
<evidence type="ECO:0000313" key="19">
    <source>
        <dbReference type="EMBL" id="KAJ3607339.1"/>
    </source>
</evidence>
<dbReference type="EMBL" id="JANIIK010000040">
    <property type="protein sequence ID" value="KAJ3607339.1"/>
    <property type="molecule type" value="Genomic_DNA"/>
</dbReference>
<dbReference type="PIRSF" id="PIRSF005557">
    <property type="entry name" value="Sialyl_trans"/>
    <property type="match status" value="1"/>
</dbReference>
<evidence type="ECO:0000256" key="2">
    <source>
        <dbReference type="ARBA" id="ARBA00004922"/>
    </source>
</evidence>
<evidence type="ECO:0000256" key="13">
    <source>
        <dbReference type="ARBA" id="ARBA00036348"/>
    </source>
</evidence>
<evidence type="ECO:0000256" key="11">
    <source>
        <dbReference type="ARBA" id="ARBA00023157"/>
    </source>
</evidence>
<comment type="subcellular location">
    <subcellularLocation>
        <location evidence="1">Golgi apparatus membrane</location>
        <topology evidence="1">Single-pass type II membrane protein</topology>
    </subcellularLocation>
</comment>
<keyword evidence="10" id="KW-0472">Membrane</keyword>
<dbReference type="InterPro" id="IPR012163">
    <property type="entry name" value="Sialyl_trans"/>
</dbReference>
<gene>
    <name evidence="19" type="ORF">NHX12_024390</name>
</gene>
<feature type="region of interest" description="Disordered" evidence="18">
    <location>
        <begin position="85"/>
        <end position="109"/>
    </location>
</feature>
<organism evidence="19 20">
    <name type="scientific">Muraenolepis orangiensis</name>
    <name type="common">Patagonian moray cod</name>
    <dbReference type="NCBI Taxonomy" id="630683"/>
    <lineage>
        <taxon>Eukaryota</taxon>
        <taxon>Metazoa</taxon>
        <taxon>Chordata</taxon>
        <taxon>Craniata</taxon>
        <taxon>Vertebrata</taxon>
        <taxon>Euteleostomi</taxon>
        <taxon>Actinopterygii</taxon>
        <taxon>Neopterygii</taxon>
        <taxon>Teleostei</taxon>
        <taxon>Neoteleostei</taxon>
        <taxon>Acanthomorphata</taxon>
        <taxon>Zeiogadaria</taxon>
        <taxon>Gadariae</taxon>
        <taxon>Gadiformes</taxon>
        <taxon>Muraenolepidoidei</taxon>
        <taxon>Muraenolepididae</taxon>
        <taxon>Muraenolepis</taxon>
    </lineage>
</organism>
<keyword evidence="11" id="KW-1015">Disulfide bond</keyword>
<comment type="similarity">
    <text evidence="3">Belongs to the glycosyltransferase 29 family.</text>
</comment>
<dbReference type="GO" id="GO:0000139">
    <property type="term" value="C:Golgi membrane"/>
    <property type="evidence" value="ECO:0007669"/>
    <property type="project" value="UniProtKB-SubCell"/>
</dbReference>
<dbReference type="GO" id="GO:0001665">
    <property type="term" value="F:alpha-N-acetylgalactosaminide alpha-2,6-sialyltransferase activity"/>
    <property type="evidence" value="ECO:0007669"/>
    <property type="project" value="UniProtKB-EC"/>
</dbReference>
<keyword evidence="7" id="KW-0735">Signal-anchor</keyword>